<feature type="domain" description="C2H2-type" evidence="13">
    <location>
        <begin position="359"/>
        <end position="386"/>
    </location>
</feature>
<organism evidence="14 15">
    <name type="scientific">Strongylocentrotus purpuratus</name>
    <name type="common">Purple sea urchin</name>
    <dbReference type="NCBI Taxonomy" id="7668"/>
    <lineage>
        <taxon>Eukaryota</taxon>
        <taxon>Metazoa</taxon>
        <taxon>Echinodermata</taxon>
        <taxon>Eleutherozoa</taxon>
        <taxon>Echinozoa</taxon>
        <taxon>Echinoidea</taxon>
        <taxon>Euechinoidea</taxon>
        <taxon>Echinacea</taxon>
        <taxon>Camarodonta</taxon>
        <taxon>Echinidea</taxon>
        <taxon>Strongylocentrotidae</taxon>
        <taxon>Strongylocentrotus</taxon>
    </lineage>
</organism>
<dbReference type="PROSITE" id="PS50157">
    <property type="entry name" value="ZINC_FINGER_C2H2_2"/>
    <property type="match status" value="8"/>
</dbReference>
<dbReference type="Proteomes" id="UP000007110">
    <property type="component" value="Unassembled WGS sequence"/>
</dbReference>
<dbReference type="GO" id="GO:0001227">
    <property type="term" value="F:DNA-binding transcription repressor activity, RNA polymerase II-specific"/>
    <property type="evidence" value="ECO:0000318"/>
    <property type="project" value="GO_Central"/>
</dbReference>
<feature type="domain" description="C2H2-type" evidence="13">
    <location>
        <begin position="387"/>
        <end position="415"/>
    </location>
</feature>
<comment type="similarity">
    <text evidence="2">Belongs to the krueppel C2H2-type zinc-finger protein family.</text>
</comment>
<dbReference type="InterPro" id="IPR036236">
    <property type="entry name" value="Znf_C2H2_sf"/>
</dbReference>
<dbReference type="Pfam" id="PF13912">
    <property type="entry name" value="zf-C2H2_6"/>
    <property type="match status" value="1"/>
</dbReference>
<sequence length="420" mass="47980">MDPITRATMGEPRPSEEVGYLIYCPTEEELEDRCMEEDFEADIRYGNANIRQESMMLSQELPSERVSTGVGSYHETNHTQAVEMTLPHFLSKDGSEPQFDAPHSKSFMSADQPRSGEVRPQVGFEGLHVAECERNRMVCPSSSYHGGWNSQGGSGRDETRENTNRDTYNCSCNTCAPQNATRGSRREEKPHRCSYCGKEFTYKSRLQRHVNIHTGEKPFKCTVCDKAFTQKESLQNHMAIHTGIKSSQCSVCEKRFTHKSYIRSHMATHTGVRPHGCSLCDKRFLTRKGLSRHMNSHTGEKPYECSDCNKRFSQAYTLTMHMRRHAGEKPFECSNCQRRFYTKANLVTHMRTHTGERPFKCTVCNKAFAQASVVYIHMRTHTGEKPHKCSICNQRFTQGCSLTRHMKNTHKGESLETTGE</sequence>
<dbReference type="FunFam" id="3.30.160.60:FF:000065">
    <property type="entry name" value="B-cell CLL/lymphoma 6, member B"/>
    <property type="match status" value="1"/>
</dbReference>
<dbReference type="FunFam" id="3.30.160.60:FF:000145">
    <property type="entry name" value="Zinc finger protein 574"/>
    <property type="match status" value="1"/>
</dbReference>
<dbReference type="FunFam" id="3.30.160.60:FF:001485">
    <property type="entry name" value="Krueppel-related zinc finger protein"/>
    <property type="match status" value="1"/>
</dbReference>
<dbReference type="Pfam" id="PF13894">
    <property type="entry name" value="zf-C2H2_4"/>
    <property type="match status" value="1"/>
</dbReference>
<evidence type="ECO:0000256" key="5">
    <source>
        <dbReference type="ARBA" id="ARBA00022771"/>
    </source>
</evidence>
<evidence type="ECO:0000256" key="11">
    <source>
        <dbReference type="PROSITE-ProRule" id="PRU00042"/>
    </source>
</evidence>
<keyword evidence="6" id="KW-0862">Zinc</keyword>
<keyword evidence="15" id="KW-1185">Reference proteome</keyword>
<evidence type="ECO:0000256" key="7">
    <source>
        <dbReference type="ARBA" id="ARBA00023015"/>
    </source>
</evidence>
<evidence type="ECO:0000256" key="9">
    <source>
        <dbReference type="ARBA" id="ARBA00023163"/>
    </source>
</evidence>
<feature type="domain" description="C2H2-type" evidence="13">
    <location>
        <begin position="275"/>
        <end position="302"/>
    </location>
</feature>
<feature type="domain" description="C2H2-type" evidence="13">
    <location>
        <begin position="247"/>
        <end position="274"/>
    </location>
</feature>
<dbReference type="SMART" id="SM00355">
    <property type="entry name" value="ZnF_C2H2"/>
    <property type="match status" value="8"/>
</dbReference>
<dbReference type="PANTHER" id="PTHR24381:SF393">
    <property type="entry name" value="CHROMATIN-LINKED ADAPTOR FOR MSL PROTEINS, ISOFORM B"/>
    <property type="match status" value="1"/>
</dbReference>
<dbReference type="InParanoid" id="A0A7M7P4X5"/>
<keyword evidence="8" id="KW-0238">DNA-binding</keyword>
<keyword evidence="4" id="KW-0677">Repeat</keyword>
<dbReference type="GO" id="GO:0008270">
    <property type="term" value="F:zinc ion binding"/>
    <property type="evidence" value="ECO:0007669"/>
    <property type="project" value="UniProtKB-KW"/>
</dbReference>
<evidence type="ECO:0000313" key="15">
    <source>
        <dbReference type="Proteomes" id="UP000007110"/>
    </source>
</evidence>
<keyword evidence="3" id="KW-0479">Metal-binding</keyword>
<dbReference type="FunFam" id="3.30.160.60:FF:000110">
    <property type="entry name" value="Zinc finger protein-like"/>
    <property type="match status" value="1"/>
</dbReference>
<dbReference type="FunFam" id="3.30.160.60:FF:000446">
    <property type="entry name" value="Zinc finger protein"/>
    <property type="match status" value="1"/>
</dbReference>
<keyword evidence="5 11" id="KW-0863">Zinc-finger</keyword>
<dbReference type="GO" id="GO:0006357">
    <property type="term" value="P:regulation of transcription by RNA polymerase II"/>
    <property type="evidence" value="ECO:0000318"/>
    <property type="project" value="GO_Central"/>
</dbReference>
<comment type="subcellular location">
    <subcellularLocation>
        <location evidence="1">Nucleus</location>
    </subcellularLocation>
</comment>
<dbReference type="OMA" id="ECERNRM"/>
<keyword evidence="10" id="KW-0539">Nucleus</keyword>
<feature type="domain" description="C2H2-type" evidence="13">
    <location>
        <begin position="331"/>
        <end position="358"/>
    </location>
</feature>
<dbReference type="FunFam" id="3.30.160.60:FF:000264">
    <property type="entry name" value="Zinc finger protein 236"/>
    <property type="match status" value="1"/>
</dbReference>
<dbReference type="PANTHER" id="PTHR24381">
    <property type="entry name" value="ZINC FINGER PROTEIN"/>
    <property type="match status" value="1"/>
</dbReference>
<dbReference type="InterPro" id="IPR013087">
    <property type="entry name" value="Znf_C2H2_type"/>
</dbReference>
<keyword evidence="7" id="KW-0805">Transcription regulation</keyword>
<dbReference type="EnsemblMetazoa" id="XM_030990335">
    <property type="protein sequence ID" value="XP_030846195"/>
    <property type="gene ID" value="LOC765036"/>
</dbReference>
<evidence type="ECO:0000256" key="3">
    <source>
        <dbReference type="ARBA" id="ARBA00022723"/>
    </source>
</evidence>
<reference evidence="15" key="1">
    <citation type="submission" date="2015-02" db="EMBL/GenBank/DDBJ databases">
        <title>Genome sequencing for Strongylocentrotus purpuratus.</title>
        <authorList>
            <person name="Murali S."/>
            <person name="Liu Y."/>
            <person name="Vee V."/>
            <person name="English A."/>
            <person name="Wang M."/>
            <person name="Skinner E."/>
            <person name="Han Y."/>
            <person name="Muzny D.M."/>
            <person name="Worley K.C."/>
            <person name="Gibbs R.A."/>
        </authorList>
    </citation>
    <scope>NUCLEOTIDE SEQUENCE</scope>
</reference>
<accession>A0A7M7P4X5</accession>
<protein>
    <recommendedName>
        <fullName evidence="13">C2H2-type domain-containing protein</fullName>
    </recommendedName>
</protein>
<feature type="region of interest" description="Disordered" evidence="12">
    <location>
        <begin position="95"/>
        <end position="118"/>
    </location>
</feature>
<feature type="domain" description="C2H2-type" evidence="13">
    <location>
        <begin position="303"/>
        <end position="330"/>
    </location>
</feature>
<evidence type="ECO:0000256" key="8">
    <source>
        <dbReference type="ARBA" id="ARBA00023125"/>
    </source>
</evidence>
<dbReference type="GO" id="GO:0000978">
    <property type="term" value="F:RNA polymerase II cis-regulatory region sequence-specific DNA binding"/>
    <property type="evidence" value="ECO:0000318"/>
    <property type="project" value="GO_Central"/>
</dbReference>
<dbReference type="SUPFAM" id="SSF57667">
    <property type="entry name" value="beta-beta-alpha zinc fingers"/>
    <property type="match status" value="4"/>
</dbReference>
<dbReference type="FunFam" id="3.30.160.60:FF:000931">
    <property type="entry name" value="zinc finger protein 697"/>
    <property type="match status" value="1"/>
</dbReference>
<evidence type="ECO:0000256" key="12">
    <source>
        <dbReference type="SAM" id="MobiDB-lite"/>
    </source>
</evidence>
<dbReference type="Gene3D" id="3.30.160.60">
    <property type="entry name" value="Classic Zinc Finger"/>
    <property type="match status" value="8"/>
</dbReference>
<evidence type="ECO:0000256" key="10">
    <source>
        <dbReference type="ARBA" id="ARBA00023242"/>
    </source>
</evidence>
<dbReference type="OrthoDB" id="40579at2759"/>
<feature type="domain" description="C2H2-type" evidence="13">
    <location>
        <begin position="191"/>
        <end position="218"/>
    </location>
</feature>
<dbReference type="GeneID" id="765036"/>
<proteinExistence type="inferred from homology"/>
<evidence type="ECO:0000256" key="1">
    <source>
        <dbReference type="ARBA" id="ARBA00004123"/>
    </source>
</evidence>
<dbReference type="Pfam" id="PF00096">
    <property type="entry name" value="zf-C2H2"/>
    <property type="match status" value="6"/>
</dbReference>
<dbReference type="KEGG" id="spu:765036"/>
<dbReference type="RefSeq" id="XP_030846195.1">
    <property type="nucleotide sequence ID" value="XM_030990335.1"/>
</dbReference>
<dbReference type="FunFam" id="3.30.160.60:FF:000557">
    <property type="entry name" value="zinc finger and SCAN domain-containing protein 29"/>
    <property type="match status" value="1"/>
</dbReference>
<keyword evidence="9" id="KW-0804">Transcription</keyword>
<reference evidence="14" key="2">
    <citation type="submission" date="2021-01" db="UniProtKB">
        <authorList>
            <consortium name="EnsemblMetazoa"/>
        </authorList>
    </citation>
    <scope>IDENTIFICATION</scope>
</reference>
<feature type="domain" description="C2H2-type" evidence="13">
    <location>
        <begin position="219"/>
        <end position="246"/>
    </location>
</feature>
<dbReference type="PROSITE" id="PS00028">
    <property type="entry name" value="ZINC_FINGER_C2H2_1"/>
    <property type="match status" value="8"/>
</dbReference>
<evidence type="ECO:0000256" key="2">
    <source>
        <dbReference type="ARBA" id="ARBA00006991"/>
    </source>
</evidence>
<dbReference type="AlphaFoldDB" id="A0A7M7P4X5"/>
<evidence type="ECO:0000313" key="14">
    <source>
        <dbReference type="EnsemblMetazoa" id="XP_030846195"/>
    </source>
</evidence>
<evidence type="ECO:0000256" key="4">
    <source>
        <dbReference type="ARBA" id="ARBA00022737"/>
    </source>
</evidence>
<evidence type="ECO:0000259" key="13">
    <source>
        <dbReference type="PROSITE" id="PS50157"/>
    </source>
</evidence>
<dbReference type="GO" id="GO:0005654">
    <property type="term" value="C:nucleoplasm"/>
    <property type="evidence" value="ECO:0000318"/>
    <property type="project" value="GO_Central"/>
</dbReference>
<evidence type="ECO:0000256" key="6">
    <source>
        <dbReference type="ARBA" id="ARBA00022833"/>
    </source>
</evidence>
<name>A0A7M7P4X5_STRPU</name>